<dbReference type="Proteomes" id="UP000479190">
    <property type="component" value="Unassembled WGS sequence"/>
</dbReference>
<organism evidence="2 3">
    <name type="scientific">Trichogramma brassicae</name>
    <dbReference type="NCBI Taxonomy" id="86971"/>
    <lineage>
        <taxon>Eukaryota</taxon>
        <taxon>Metazoa</taxon>
        <taxon>Ecdysozoa</taxon>
        <taxon>Arthropoda</taxon>
        <taxon>Hexapoda</taxon>
        <taxon>Insecta</taxon>
        <taxon>Pterygota</taxon>
        <taxon>Neoptera</taxon>
        <taxon>Endopterygota</taxon>
        <taxon>Hymenoptera</taxon>
        <taxon>Apocrita</taxon>
        <taxon>Proctotrupomorpha</taxon>
        <taxon>Chalcidoidea</taxon>
        <taxon>Trichogrammatidae</taxon>
        <taxon>Trichogramma</taxon>
    </lineage>
</organism>
<proteinExistence type="predicted"/>
<feature type="compositionally biased region" description="Basic and acidic residues" evidence="1">
    <location>
        <begin position="181"/>
        <end position="197"/>
    </location>
</feature>
<dbReference type="AlphaFoldDB" id="A0A6H5IYH7"/>
<feature type="compositionally biased region" description="Low complexity" evidence="1">
    <location>
        <begin position="141"/>
        <end position="151"/>
    </location>
</feature>
<feature type="compositionally biased region" description="Basic and acidic residues" evidence="1">
    <location>
        <begin position="389"/>
        <end position="413"/>
    </location>
</feature>
<feature type="compositionally biased region" description="Low complexity" evidence="1">
    <location>
        <begin position="198"/>
        <end position="230"/>
    </location>
</feature>
<dbReference type="EMBL" id="CADCXV010001227">
    <property type="protein sequence ID" value="CAB0042832.1"/>
    <property type="molecule type" value="Genomic_DNA"/>
</dbReference>
<feature type="compositionally biased region" description="Basic and acidic residues" evidence="1">
    <location>
        <begin position="498"/>
        <end position="519"/>
    </location>
</feature>
<evidence type="ECO:0000313" key="2">
    <source>
        <dbReference type="EMBL" id="CAB0042832.1"/>
    </source>
</evidence>
<evidence type="ECO:0000313" key="3">
    <source>
        <dbReference type="Proteomes" id="UP000479190"/>
    </source>
</evidence>
<protein>
    <submittedName>
        <fullName evidence="2">Uncharacterized protein</fullName>
    </submittedName>
</protein>
<feature type="compositionally biased region" description="Basic and acidic residues" evidence="1">
    <location>
        <begin position="109"/>
        <end position="120"/>
    </location>
</feature>
<keyword evidence="3" id="KW-1185">Reference proteome</keyword>
<feature type="compositionally biased region" description="Basic and acidic residues" evidence="1">
    <location>
        <begin position="152"/>
        <end position="162"/>
    </location>
</feature>
<reference evidence="2 3" key="1">
    <citation type="submission" date="2020-02" db="EMBL/GenBank/DDBJ databases">
        <authorList>
            <person name="Ferguson B K."/>
        </authorList>
    </citation>
    <scope>NUCLEOTIDE SEQUENCE [LARGE SCALE GENOMIC DNA]</scope>
</reference>
<name>A0A6H5IYH7_9HYME</name>
<evidence type="ECO:0000256" key="1">
    <source>
        <dbReference type="SAM" id="MobiDB-lite"/>
    </source>
</evidence>
<feature type="region of interest" description="Disordered" evidence="1">
    <location>
        <begin position="109"/>
        <end position="254"/>
    </location>
</feature>
<gene>
    <name evidence="2" type="ORF">TBRA_LOCUS14426</name>
</gene>
<sequence length="717" mass="80170">MTTTTSVTWSCGVKRGPVTPAIAVTRIYPTLTYTGIPGQSPPRYDYTPSPVGRLHPSTYNFAIDSSHVLDLKGTPWHGADQLRKVSQSENAESKPEVKLYWPVAYGRSEESSVDNRRSSEEVGQSSKSEYSSEEVSKSSKSEYSSEVVSKSAKSEYSEKEVSESLELASSCVAEVNTSVESESHSEEESEEKSKSESSESSSSNELSESSSDSSCSESTDSSFESASQSSKQPGESHENGSNNQSKVNDDRTLEVRQRAQISYDTDKKDEARGVLKKLQKPRTIDDLSDEDAENWMCESTMQCMSWRAVRKKTRTKHAVVVDETEEPTERSRREQVIEELVSDVVYHLQSAIQCLIKEPSDWHRVKRALRNFTSECRCCIASRRRRTTKKADRLGQRDERTREVDEHRIEPLRRSRASLVKDTLYGKQEAPSEVSEPMQACDGDSSSSFGEQKGQGETTNASTSNENRKGRKDAWTEDSSSSSTSDSRDSSDDDNAELDSKTLSHESLDRGKDSSSKVNEDDEGDEEQLKSVLTWTAGARGALGGGSTPSEVRLTDRLPGASINNIYVQNLKSNQQKLQSSRSSTDLNSITLTKSLMNDGQQQQQQQYRQTSSEDPLQGIELSMPLQTFHYRSGQLNLRCRAKIADIYDEWSELQLGTRLREPVPERVHQDAIQYHKYVSAALEGRQQYKSALLERLSTFSSTTSRSCALYIKTTFI</sequence>
<feature type="region of interest" description="Disordered" evidence="1">
    <location>
        <begin position="389"/>
        <end position="529"/>
    </location>
</feature>
<feature type="compositionally biased region" description="Polar residues" evidence="1">
    <location>
        <begin position="444"/>
        <end position="465"/>
    </location>
</feature>
<feature type="compositionally biased region" description="Basic and acidic residues" evidence="1">
    <location>
        <begin position="466"/>
        <end position="475"/>
    </location>
</feature>
<accession>A0A6H5IYH7</accession>